<proteinExistence type="predicted"/>
<keyword evidence="4 7" id="KW-1133">Transmembrane helix</keyword>
<evidence type="ECO:0000313" key="8">
    <source>
        <dbReference type="EMBL" id="QOV89116.1"/>
    </source>
</evidence>
<evidence type="ECO:0000256" key="7">
    <source>
        <dbReference type="SAM" id="Phobius"/>
    </source>
</evidence>
<protein>
    <submittedName>
        <fullName evidence="8">YihY/virulence factor BrkB family protein</fullName>
    </submittedName>
</protein>
<dbReference type="InterPro" id="IPR017039">
    <property type="entry name" value="Virul_fac_BrkB"/>
</dbReference>
<evidence type="ECO:0000256" key="2">
    <source>
        <dbReference type="ARBA" id="ARBA00022475"/>
    </source>
</evidence>
<dbReference type="AlphaFoldDB" id="A0A7M2WUF2"/>
<feature type="transmembrane region" description="Helical" evidence="7">
    <location>
        <begin position="144"/>
        <end position="171"/>
    </location>
</feature>
<dbReference type="Pfam" id="PF03631">
    <property type="entry name" value="Virul_fac_BrkB"/>
    <property type="match status" value="1"/>
</dbReference>
<feature type="transmembrane region" description="Helical" evidence="7">
    <location>
        <begin position="104"/>
        <end position="124"/>
    </location>
</feature>
<feature type="region of interest" description="Disordered" evidence="6">
    <location>
        <begin position="300"/>
        <end position="319"/>
    </location>
</feature>
<feature type="transmembrane region" description="Helical" evidence="7">
    <location>
        <begin position="183"/>
        <end position="210"/>
    </location>
</feature>
<keyword evidence="9" id="KW-1185">Reference proteome</keyword>
<sequence>MARLRDVPNVVRTMSFTGLARKLWTEIEQDAIFTWASSLAYSWIFALFPFMIFLLSLAPYMPGSAKQDALKELEPAIRQTVSGEVADQLVRNVHDVMQNTQGGLLSFGLLLALWGASGGMTMTMTALDKAYEVESERSFLKHRLVAIGLTIAVIVLVLIVLVLLPVGGAVVRHFKDQAVLGDVAALAVNIFRYVLAILLLLACVSLIYYFGPNIKQRWHTVTPGAVLTVALWILMGFGFGFYVSNFGSFNKTYGTLGAAIILLLFFYLSAAVLLIGAELNSVLDFAVLGVKPGTRDFTAANATSDGTAEPQRKDAITPARSSEDKALRRIQDAAVSGLPAAPIPVGKAQAGWWKWAVAATAIGWIVGGRKRRLT</sequence>
<name>A0A7M2WUF2_9BACT</name>
<keyword evidence="2" id="KW-1003">Cell membrane</keyword>
<evidence type="ECO:0000256" key="4">
    <source>
        <dbReference type="ARBA" id="ARBA00022989"/>
    </source>
</evidence>
<dbReference type="Proteomes" id="UP000593765">
    <property type="component" value="Chromosome"/>
</dbReference>
<dbReference type="PANTHER" id="PTHR30213:SF0">
    <property type="entry name" value="UPF0761 MEMBRANE PROTEIN YIHY"/>
    <property type="match status" value="1"/>
</dbReference>
<evidence type="ECO:0000256" key="1">
    <source>
        <dbReference type="ARBA" id="ARBA00004651"/>
    </source>
</evidence>
<evidence type="ECO:0000256" key="3">
    <source>
        <dbReference type="ARBA" id="ARBA00022692"/>
    </source>
</evidence>
<feature type="transmembrane region" description="Helical" evidence="7">
    <location>
        <begin position="40"/>
        <end position="61"/>
    </location>
</feature>
<evidence type="ECO:0000256" key="5">
    <source>
        <dbReference type="ARBA" id="ARBA00023136"/>
    </source>
</evidence>
<dbReference type="EMBL" id="CP063458">
    <property type="protein sequence ID" value="QOV89116.1"/>
    <property type="molecule type" value="Genomic_DNA"/>
</dbReference>
<reference evidence="8 9" key="1">
    <citation type="submission" date="2020-10" db="EMBL/GenBank/DDBJ databases">
        <title>Wide distribution of Phycisphaera-like planctomycetes from WD2101 soil group in peatlands and genome analysis of the first cultivated representative.</title>
        <authorList>
            <person name="Dedysh S.N."/>
            <person name="Beletsky A.V."/>
            <person name="Ivanova A."/>
            <person name="Kulichevskaya I.S."/>
            <person name="Suzina N.E."/>
            <person name="Philippov D.A."/>
            <person name="Rakitin A.L."/>
            <person name="Mardanov A.V."/>
            <person name="Ravin N.V."/>
        </authorList>
    </citation>
    <scope>NUCLEOTIDE SEQUENCE [LARGE SCALE GENOMIC DNA]</scope>
    <source>
        <strain evidence="8 9">M1803</strain>
    </source>
</reference>
<feature type="transmembrane region" description="Helical" evidence="7">
    <location>
        <begin position="255"/>
        <end position="277"/>
    </location>
</feature>
<dbReference type="RefSeq" id="WP_206292136.1">
    <property type="nucleotide sequence ID" value="NZ_CP063458.1"/>
</dbReference>
<dbReference type="NCBIfam" id="TIGR00765">
    <property type="entry name" value="yihY_not_rbn"/>
    <property type="match status" value="1"/>
</dbReference>
<dbReference type="KEGG" id="hbs:IPV69_23320"/>
<comment type="subcellular location">
    <subcellularLocation>
        <location evidence="1">Cell membrane</location>
        <topology evidence="1">Multi-pass membrane protein</topology>
    </subcellularLocation>
</comment>
<keyword evidence="3 7" id="KW-0812">Transmembrane</keyword>
<dbReference type="PANTHER" id="PTHR30213">
    <property type="entry name" value="INNER MEMBRANE PROTEIN YHJD"/>
    <property type="match status" value="1"/>
</dbReference>
<accession>A0A7M2WUF2</accession>
<organism evidence="8 9">
    <name type="scientific">Humisphaera borealis</name>
    <dbReference type="NCBI Taxonomy" id="2807512"/>
    <lineage>
        <taxon>Bacteria</taxon>
        <taxon>Pseudomonadati</taxon>
        <taxon>Planctomycetota</taxon>
        <taxon>Phycisphaerae</taxon>
        <taxon>Tepidisphaerales</taxon>
        <taxon>Tepidisphaeraceae</taxon>
        <taxon>Humisphaera</taxon>
    </lineage>
</organism>
<feature type="transmembrane region" description="Helical" evidence="7">
    <location>
        <begin position="352"/>
        <end position="368"/>
    </location>
</feature>
<evidence type="ECO:0000313" key="9">
    <source>
        <dbReference type="Proteomes" id="UP000593765"/>
    </source>
</evidence>
<gene>
    <name evidence="8" type="ORF">IPV69_23320</name>
</gene>
<dbReference type="GO" id="GO:0005886">
    <property type="term" value="C:plasma membrane"/>
    <property type="evidence" value="ECO:0007669"/>
    <property type="project" value="UniProtKB-SubCell"/>
</dbReference>
<feature type="compositionally biased region" description="Basic and acidic residues" evidence="6">
    <location>
        <begin position="310"/>
        <end position="319"/>
    </location>
</feature>
<feature type="transmembrane region" description="Helical" evidence="7">
    <location>
        <begin position="222"/>
        <end position="243"/>
    </location>
</feature>
<evidence type="ECO:0000256" key="6">
    <source>
        <dbReference type="SAM" id="MobiDB-lite"/>
    </source>
</evidence>
<keyword evidence="5 7" id="KW-0472">Membrane</keyword>